<name>A0A2W5KFH5_ANCNO</name>
<proteinExistence type="predicted"/>
<evidence type="ECO:0000313" key="2">
    <source>
        <dbReference type="EMBL" id="PZQ13575.1"/>
    </source>
</evidence>
<evidence type="ECO:0000313" key="3">
    <source>
        <dbReference type="Proteomes" id="UP000249577"/>
    </source>
</evidence>
<feature type="chain" id="PRO_5016094554" description="Invasion associated locus B family protein" evidence="1">
    <location>
        <begin position="28"/>
        <end position="187"/>
    </location>
</feature>
<dbReference type="InterPro" id="IPR038696">
    <property type="entry name" value="IalB_sf"/>
</dbReference>
<keyword evidence="1" id="KW-0732">Signal</keyword>
<dbReference type="EMBL" id="QFPN01000007">
    <property type="protein sequence ID" value="PZQ13575.1"/>
    <property type="molecule type" value="Genomic_DNA"/>
</dbReference>
<dbReference type="Gene3D" id="2.60.40.1880">
    <property type="entry name" value="Invasion associated locus B (IalB) protein"/>
    <property type="match status" value="1"/>
</dbReference>
<feature type="signal peptide" evidence="1">
    <location>
        <begin position="1"/>
        <end position="27"/>
    </location>
</feature>
<reference evidence="2 3" key="1">
    <citation type="submission" date="2017-08" db="EMBL/GenBank/DDBJ databases">
        <title>Infants hospitalized years apart are colonized by the same room-sourced microbial strains.</title>
        <authorList>
            <person name="Brooks B."/>
            <person name="Olm M.R."/>
            <person name="Firek B.A."/>
            <person name="Baker R."/>
            <person name="Thomas B.C."/>
            <person name="Morowitz M.J."/>
            <person name="Banfield J.F."/>
        </authorList>
    </citation>
    <scope>NUCLEOTIDE SEQUENCE [LARGE SCALE GENOMIC DNA]</scope>
    <source>
        <strain evidence="2">S2_005_003_R2_43</strain>
    </source>
</reference>
<protein>
    <recommendedName>
        <fullName evidence="4">Invasion associated locus B family protein</fullName>
    </recommendedName>
</protein>
<evidence type="ECO:0000256" key="1">
    <source>
        <dbReference type="SAM" id="SignalP"/>
    </source>
</evidence>
<dbReference type="Proteomes" id="UP000249577">
    <property type="component" value="Unassembled WGS sequence"/>
</dbReference>
<gene>
    <name evidence="2" type="ORF">DI565_13590</name>
</gene>
<comment type="caution">
    <text evidence="2">The sequence shown here is derived from an EMBL/GenBank/DDBJ whole genome shotgun (WGS) entry which is preliminary data.</text>
</comment>
<organism evidence="2 3">
    <name type="scientific">Ancylobacter novellus</name>
    <name type="common">Thiobacillus novellus</name>
    <dbReference type="NCBI Taxonomy" id="921"/>
    <lineage>
        <taxon>Bacteria</taxon>
        <taxon>Pseudomonadati</taxon>
        <taxon>Pseudomonadota</taxon>
        <taxon>Alphaproteobacteria</taxon>
        <taxon>Hyphomicrobiales</taxon>
        <taxon>Xanthobacteraceae</taxon>
        <taxon>Ancylobacter</taxon>
    </lineage>
</organism>
<evidence type="ECO:0008006" key="4">
    <source>
        <dbReference type="Google" id="ProtNLM"/>
    </source>
</evidence>
<sequence length="187" mass="19674">MTERAPFFLAIAAGALAAGLLAAPAFAQAPAGVQPTQIGEFKDWNAYSAPVKGGKVCYALATPQKSRRRAAQAPEGAYFFISNRPQDGVTNEVSVMPGFQLKAGSEVELTVDGATFKMFTRGDGAFMGNNEDQAALVEAMRGGRRDLTIEATPARGRKSTQSYSLAGISAALDKINQDCRGAAPKAR</sequence>
<dbReference type="InterPro" id="IPR010642">
    <property type="entry name" value="Invasion_prot_B"/>
</dbReference>
<dbReference type="AlphaFoldDB" id="A0A2W5KFH5"/>
<accession>A0A2W5KFH5</accession>
<dbReference type="Pfam" id="PF06776">
    <property type="entry name" value="IalB"/>
    <property type="match status" value="1"/>
</dbReference>